<name>A0A6A4PKA6_LUPAL</name>
<evidence type="ECO:0000313" key="2">
    <source>
        <dbReference type="EMBL" id="KAE9601965.1"/>
    </source>
</evidence>
<proteinExistence type="predicted"/>
<keyword evidence="1" id="KW-0812">Transmembrane</keyword>
<protein>
    <submittedName>
        <fullName evidence="2">Putative ABC transporter A, ABCA</fullName>
    </submittedName>
</protein>
<accession>A0A6A4PKA6</accession>
<dbReference type="OrthoDB" id="1735509at2759"/>
<keyword evidence="1" id="KW-0472">Membrane</keyword>
<keyword evidence="1" id="KW-1133">Transmembrane helix</keyword>
<feature type="transmembrane region" description="Helical" evidence="1">
    <location>
        <begin position="63"/>
        <end position="81"/>
    </location>
</feature>
<feature type="transmembrane region" description="Helical" evidence="1">
    <location>
        <begin position="29"/>
        <end position="51"/>
    </location>
</feature>
<dbReference type="Proteomes" id="UP000447434">
    <property type="component" value="Chromosome 13"/>
</dbReference>
<keyword evidence="3" id="KW-1185">Reference proteome</keyword>
<dbReference type="AlphaFoldDB" id="A0A6A4PKA6"/>
<evidence type="ECO:0000256" key="1">
    <source>
        <dbReference type="SAM" id="Phobius"/>
    </source>
</evidence>
<dbReference type="EMBL" id="WOCE01000013">
    <property type="protein sequence ID" value="KAE9601965.1"/>
    <property type="molecule type" value="Genomic_DNA"/>
</dbReference>
<reference evidence="3" key="1">
    <citation type="journal article" date="2020" name="Nat. Commun.">
        <title>Genome sequence of the cluster root forming white lupin.</title>
        <authorList>
            <person name="Hufnagel B."/>
            <person name="Marques A."/>
            <person name="Soriano A."/>
            <person name="Marques L."/>
            <person name="Divol F."/>
            <person name="Doumas P."/>
            <person name="Sallet E."/>
            <person name="Mancinotti D."/>
            <person name="Carrere S."/>
            <person name="Marande W."/>
            <person name="Arribat S."/>
            <person name="Keller J."/>
            <person name="Huneau C."/>
            <person name="Blein T."/>
            <person name="Aime D."/>
            <person name="Laguerre M."/>
            <person name="Taylor J."/>
            <person name="Schubert V."/>
            <person name="Nelson M."/>
            <person name="Geu-Flores F."/>
            <person name="Crespi M."/>
            <person name="Gallardo-Guerrero K."/>
            <person name="Delaux P.-M."/>
            <person name="Salse J."/>
            <person name="Berges H."/>
            <person name="Guyot R."/>
            <person name="Gouzy J."/>
            <person name="Peret B."/>
        </authorList>
    </citation>
    <scope>NUCLEOTIDE SEQUENCE [LARGE SCALE GENOMIC DNA]</scope>
    <source>
        <strain evidence="3">cv. Amiga</strain>
    </source>
</reference>
<comment type="caution">
    <text evidence="2">The sequence shown here is derived from an EMBL/GenBank/DDBJ whole genome shotgun (WGS) entry which is preliminary data.</text>
</comment>
<gene>
    <name evidence="2" type="ORF">Lalb_Chr13g0303371</name>
</gene>
<organism evidence="2 3">
    <name type="scientific">Lupinus albus</name>
    <name type="common">White lupine</name>
    <name type="synonym">Lupinus termis</name>
    <dbReference type="NCBI Taxonomy" id="3870"/>
    <lineage>
        <taxon>Eukaryota</taxon>
        <taxon>Viridiplantae</taxon>
        <taxon>Streptophyta</taxon>
        <taxon>Embryophyta</taxon>
        <taxon>Tracheophyta</taxon>
        <taxon>Spermatophyta</taxon>
        <taxon>Magnoliopsida</taxon>
        <taxon>eudicotyledons</taxon>
        <taxon>Gunneridae</taxon>
        <taxon>Pentapetalae</taxon>
        <taxon>rosids</taxon>
        <taxon>fabids</taxon>
        <taxon>Fabales</taxon>
        <taxon>Fabaceae</taxon>
        <taxon>Papilionoideae</taxon>
        <taxon>50 kb inversion clade</taxon>
        <taxon>genistoids sensu lato</taxon>
        <taxon>core genistoids</taxon>
        <taxon>Genisteae</taxon>
        <taxon>Lupinus</taxon>
    </lineage>
</organism>
<sequence>MSNPSSFCTQANALLRKNLIYQVSSQLIFIKYLSTLLIVSVTFLTCFFVFLIQKRNVKANLRLILFPVMLCVLLVVLQRVVDSEVGVIFDKNKCNKIKPEKAGDSGGGGGGGGGIEYAHAIEFATCAIPKPPEWPPLFQVPSPSNRAIQTKHHSFSDLPQHSCRRSKSCPLTILYTATNFSFAQSTSTFIININCHACFSVSFHQLMFTFA</sequence>
<evidence type="ECO:0000313" key="3">
    <source>
        <dbReference type="Proteomes" id="UP000447434"/>
    </source>
</evidence>